<name>A0A5S6QNK7_TRIMR</name>
<evidence type="ECO:0000313" key="2">
    <source>
        <dbReference type="WBParaSite" id="TMUE_2000008936.1"/>
    </source>
</evidence>
<accession>A0A5S6QNK7</accession>
<dbReference type="Proteomes" id="UP000046395">
    <property type="component" value="Unassembled WGS sequence"/>
</dbReference>
<dbReference type="WBParaSite" id="TMUE_2000008936.1">
    <property type="protein sequence ID" value="TMUE_2000008936.1"/>
    <property type="gene ID" value="WBGene00302684"/>
</dbReference>
<protein>
    <submittedName>
        <fullName evidence="2">Uncharacterized protein</fullName>
    </submittedName>
</protein>
<dbReference type="AlphaFoldDB" id="A0A5S6QNK7"/>
<organism evidence="1 2">
    <name type="scientific">Trichuris muris</name>
    <name type="common">Mouse whipworm</name>
    <dbReference type="NCBI Taxonomy" id="70415"/>
    <lineage>
        <taxon>Eukaryota</taxon>
        <taxon>Metazoa</taxon>
        <taxon>Ecdysozoa</taxon>
        <taxon>Nematoda</taxon>
        <taxon>Enoplea</taxon>
        <taxon>Dorylaimia</taxon>
        <taxon>Trichinellida</taxon>
        <taxon>Trichuridae</taxon>
        <taxon>Trichuris</taxon>
    </lineage>
</organism>
<reference evidence="2" key="1">
    <citation type="submission" date="2019-12" db="UniProtKB">
        <authorList>
            <consortium name="WormBaseParasite"/>
        </authorList>
    </citation>
    <scope>IDENTIFICATION</scope>
</reference>
<proteinExistence type="predicted"/>
<sequence>MADVQCSTIVQKLAIRHRLQSWVLVQELYLATSRLIRFGNDYWSQNDRQDGVRGRTSLEILCSNNRI</sequence>
<evidence type="ECO:0000313" key="1">
    <source>
        <dbReference type="Proteomes" id="UP000046395"/>
    </source>
</evidence>
<keyword evidence="1" id="KW-1185">Reference proteome</keyword>